<reference evidence="3 4" key="1">
    <citation type="submission" date="2016-03" db="EMBL/GenBank/DDBJ databases">
        <authorList>
            <person name="Ploux O."/>
        </authorList>
    </citation>
    <scope>NUCLEOTIDE SEQUENCE [LARGE SCALE GENOMIC DNA]</scope>
    <source>
        <strain evidence="3 4">R-45370</strain>
    </source>
</reference>
<keyword evidence="1" id="KW-0472">Membrane</keyword>
<feature type="signal peptide" evidence="2">
    <location>
        <begin position="1"/>
        <end position="21"/>
    </location>
</feature>
<dbReference type="STRING" id="980561.A1359_20010"/>
<feature type="chain" id="PRO_5008069477" description="PEP-CTERM sorting domain-containing protein" evidence="2">
    <location>
        <begin position="22"/>
        <end position="184"/>
    </location>
</feature>
<evidence type="ECO:0000313" key="3">
    <source>
        <dbReference type="EMBL" id="OAI20946.1"/>
    </source>
</evidence>
<dbReference type="EMBL" id="LUUI01000025">
    <property type="protein sequence ID" value="OAI20946.1"/>
    <property type="molecule type" value="Genomic_DNA"/>
</dbReference>
<keyword evidence="2" id="KW-0732">Signal</keyword>
<dbReference type="AlphaFoldDB" id="A0A177NSD7"/>
<dbReference type="OrthoDB" id="9155382at2"/>
<sequence length="184" mass="19213">MIKKMILAAAFLAVNSGQIHAATLNADGAWNVFDVDEFSASSGGLEWIDIDGGALSFDFTLTESAYLKVVDGGFSGDQFQVFDNGQLLGETSTASNNYPTSLGLDFDQAFSNADYSQGVYLLGVGSHTITGLLSISAIDDIGDDINATVGAVSLTAVPLPAAAWLYAIGLAFFGAVSRRRIINA</sequence>
<proteinExistence type="predicted"/>
<keyword evidence="1" id="KW-0812">Transmembrane</keyword>
<dbReference type="RefSeq" id="WP_066977115.1">
    <property type="nucleotide sequence ID" value="NZ_LUUI01000025.1"/>
</dbReference>
<organism evidence="3 4">
    <name type="scientific">Methylomonas lenta</name>
    <dbReference type="NCBI Taxonomy" id="980561"/>
    <lineage>
        <taxon>Bacteria</taxon>
        <taxon>Pseudomonadati</taxon>
        <taxon>Pseudomonadota</taxon>
        <taxon>Gammaproteobacteria</taxon>
        <taxon>Methylococcales</taxon>
        <taxon>Methylococcaceae</taxon>
        <taxon>Methylomonas</taxon>
    </lineage>
</organism>
<gene>
    <name evidence="3" type="ORF">A1359_20010</name>
</gene>
<evidence type="ECO:0000256" key="1">
    <source>
        <dbReference type="SAM" id="Phobius"/>
    </source>
</evidence>
<comment type="caution">
    <text evidence="3">The sequence shown here is derived from an EMBL/GenBank/DDBJ whole genome shotgun (WGS) entry which is preliminary data.</text>
</comment>
<dbReference type="Proteomes" id="UP000078476">
    <property type="component" value="Unassembled WGS sequence"/>
</dbReference>
<name>A0A177NSD7_9GAMM</name>
<accession>A0A177NSD7</accession>
<evidence type="ECO:0000313" key="4">
    <source>
        <dbReference type="Proteomes" id="UP000078476"/>
    </source>
</evidence>
<feature type="transmembrane region" description="Helical" evidence="1">
    <location>
        <begin position="157"/>
        <end position="176"/>
    </location>
</feature>
<evidence type="ECO:0008006" key="5">
    <source>
        <dbReference type="Google" id="ProtNLM"/>
    </source>
</evidence>
<protein>
    <recommendedName>
        <fullName evidence="5">PEP-CTERM sorting domain-containing protein</fullName>
    </recommendedName>
</protein>
<keyword evidence="1" id="KW-1133">Transmembrane helix</keyword>
<keyword evidence="4" id="KW-1185">Reference proteome</keyword>
<evidence type="ECO:0000256" key="2">
    <source>
        <dbReference type="SAM" id="SignalP"/>
    </source>
</evidence>